<organism evidence="1 2">
    <name type="scientific">Rhizobium leguminosarum</name>
    <dbReference type="NCBI Taxonomy" id="384"/>
    <lineage>
        <taxon>Bacteria</taxon>
        <taxon>Pseudomonadati</taxon>
        <taxon>Pseudomonadota</taxon>
        <taxon>Alphaproteobacteria</taxon>
        <taxon>Hyphomicrobiales</taxon>
        <taxon>Rhizobiaceae</taxon>
        <taxon>Rhizobium/Agrobacterium group</taxon>
        <taxon>Rhizobium</taxon>
    </lineage>
</organism>
<dbReference type="Proteomes" id="UP000471705">
    <property type="component" value="Unassembled WGS sequence"/>
</dbReference>
<dbReference type="RefSeq" id="WP_164046899.1">
    <property type="nucleotide sequence ID" value="NZ_WUFV01000005.1"/>
</dbReference>
<sequence>MERRTFLKGAVIAGATPAAAWAPPRSHGLTTLFSDYEHAIELHNDAWEAVGDLADSEAMRAAPSVRIQVGRRIIGKDEAGNDVFQPIYAYGQEEIEEYERTTHGVKMLFAKHEDGKARVDGWFTRSVSEKVGRLNAVKAEAQRVENACGYTAAVEKAKGASTRVRDIEQAILDFVPRTLEDAARKARWIVAELQGNRALMLDRDDIALVALAAIGRAIG</sequence>
<accession>A0A7K3VI00</accession>
<evidence type="ECO:0000313" key="2">
    <source>
        <dbReference type="Proteomes" id="UP000471705"/>
    </source>
</evidence>
<dbReference type="AlphaFoldDB" id="A0A7K3VI00"/>
<protein>
    <submittedName>
        <fullName evidence="1">Uncharacterized protein</fullName>
    </submittedName>
</protein>
<reference evidence="1 2" key="1">
    <citation type="submission" date="2019-12" db="EMBL/GenBank/DDBJ databases">
        <title>Rhizobium genotypes associated with high levels of biological nitrogen fixation by grain legumes in a temperate-maritime cropping system.</title>
        <authorList>
            <person name="Maluk M."/>
            <person name="Francesc Ferrando Molina F."/>
            <person name="Lopez Del Egido L."/>
            <person name="Lafos M."/>
            <person name="Langarica-Fuentes A."/>
            <person name="Gebre Yohannes G."/>
            <person name="Young M.W."/>
            <person name="Martin P."/>
            <person name="Gantlett R."/>
            <person name="Kenicer G."/>
            <person name="Hawes C."/>
            <person name="Begg G.S."/>
            <person name="Quilliam R.S."/>
            <person name="Squire G.R."/>
            <person name="Poole P.S."/>
            <person name="Young P.W."/>
            <person name="Iannetta P.M."/>
            <person name="James E.K."/>
        </authorList>
    </citation>
    <scope>NUCLEOTIDE SEQUENCE [LARGE SCALE GENOMIC DNA]</scope>
    <source>
        <strain evidence="1 2">JHI54</strain>
    </source>
</reference>
<proteinExistence type="predicted"/>
<evidence type="ECO:0000313" key="1">
    <source>
        <dbReference type="EMBL" id="NEK15711.1"/>
    </source>
</evidence>
<dbReference type="EMBL" id="WUFV01000005">
    <property type="protein sequence ID" value="NEK15711.1"/>
    <property type="molecule type" value="Genomic_DNA"/>
</dbReference>
<name>A0A7K3VI00_RHILE</name>
<comment type="caution">
    <text evidence="1">The sequence shown here is derived from an EMBL/GenBank/DDBJ whole genome shotgun (WGS) entry which is preliminary data.</text>
</comment>
<gene>
    <name evidence="1" type="ORF">GR257_12700</name>
</gene>